<feature type="region of interest" description="Disordered" evidence="1">
    <location>
        <begin position="97"/>
        <end position="199"/>
    </location>
</feature>
<accession>A0AA39F082</accession>
<evidence type="ECO:0000259" key="2">
    <source>
        <dbReference type="Pfam" id="PF23672"/>
    </source>
</evidence>
<dbReference type="AlphaFoldDB" id="A0AA39F082"/>
<reference evidence="3" key="2">
    <citation type="submission" date="2023-03" db="EMBL/GenBank/DDBJ databases">
        <authorList>
            <person name="Inwood S.N."/>
            <person name="Skelly J.G."/>
            <person name="Guhlin J."/>
            <person name="Harrop T.W.R."/>
            <person name="Goldson S.G."/>
            <person name="Dearden P.K."/>
        </authorList>
    </citation>
    <scope>NUCLEOTIDE SEQUENCE</scope>
    <source>
        <strain evidence="3">Irish</strain>
        <tissue evidence="3">Whole body</tissue>
    </source>
</reference>
<dbReference type="PANTHER" id="PTHR22198">
    <property type="entry name" value="FERM DOMAIN-CONTAINING PROTEIN"/>
    <property type="match status" value="1"/>
</dbReference>
<gene>
    <name evidence="3" type="ORF">PV328_011359</name>
</gene>
<protein>
    <recommendedName>
        <fullName evidence="2">DUF7153 domain-containing protein</fullName>
    </recommendedName>
</protein>
<evidence type="ECO:0000313" key="3">
    <source>
        <dbReference type="EMBL" id="KAK0157648.1"/>
    </source>
</evidence>
<evidence type="ECO:0000256" key="1">
    <source>
        <dbReference type="SAM" id="MobiDB-lite"/>
    </source>
</evidence>
<dbReference type="Pfam" id="PF23672">
    <property type="entry name" value="DUF7153"/>
    <property type="match status" value="1"/>
</dbReference>
<comment type="caution">
    <text evidence="3">The sequence shown here is derived from an EMBL/GenBank/DDBJ whole genome shotgun (WGS) entry which is preliminary data.</text>
</comment>
<dbReference type="Proteomes" id="UP001168990">
    <property type="component" value="Unassembled WGS sequence"/>
</dbReference>
<dbReference type="PANTHER" id="PTHR22198:SF1">
    <property type="entry name" value="FERM DOMAIN-CONTAINING PROTEIN"/>
    <property type="match status" value="1"/>
</dbReference>
<dbReference type="InterPro" id="IPR055577">
    <property type="entry name" value="DUF7153"/>
</dbReference>
<dbReference type="EMBL" id="JAQQBS010001425">
    <property type="protein sequence ID" value="KAK0157648.1"/>
    <property type="molecule type" value="Genomic_DNA"/>
</dbReference>
<keyword evidence="4" id="KW-1185">Reference proteome</keyword>
<evidence type="ECO:0000313" key="4">
    <source>
        <dbReference type="Proteomes" id="UP001168990"/>
    </source>
</evidence>
<name>A0AA39F082_9HYME</name>
<feature type="domain" description="DUF7153" evidence="2">
    <location>
        <begin position="258"/>
        <end position="433"/>
    </location>
</feature>
<proteinExistence type="predicted"/>
<reference evidence="3" key="1">
    <citation type="journal article" date="2023" name="bioRxiv">
        <title>Scaffold-level genome assemblies of two parasitoid biocontrol wasps reveal the parthenogenesis mechanism and an associated novel virus.</title>
        <authorList>
            <person name="Inwood S."/>
            <person name="Skelly J."/>
            <person name="Guhlin J."/>
            <person name="Harrop T."/>
            <person name="Goldson S."/>
            <person name="Dearden P."/>
        </authorList>
    </citation>
    <scope>NUCLEOTIDE SEQUENCE</scope>
    <source>
        <strain evidence="3">Irish</strain>
        <tissue evidence="3">Whole body</tissue>
    </source>
</reference>
<feature type="compositionally biased region" description="Low complexity" evidence="1">
    <location>
        <begin position="130"/>
        <end position="157"/>
    </location>
</feature>
<sequence length="438" mass="47580">MNLMFRKNFGGDKAPSGETRSGICGGVGYASTSASGLGSNTSSSLVGGGGRLGIRPSIVNAGGGRVPIRRSREFGYYPMDDHPTHAYRTHLFLSPNSGAAANDESGGERIGPGPRRNSGPHIIKWGGTGNINNNINNNSNSNSNNNNNNNNSNNNNNAITVLGPNKRKQSANQQNAKEISEPPTPTASKQSAPIADKKRAGSPLSVLEVEDPKQCVLAHFMSPLEPLDPIVESPVARPLVLQRDTAAELIAEIAPSASQSILLTNMERNADFPFITYYLINKHSTDPADFYQEVQCAALRKFDPRDLRYAASHTLDLFNEVATIARPPLEPPGGRPPIPSTGYIVSIFKVFEGDDGLKFEQNWLYWTGARMMYRYLPKSVGLKRITLHKSMSQGDKMYLLICECSQLQDNLSAAAILLPALRARLCGYTGLYRPSVCF</sequence>
<organism evidence="3 4">
    <name type="scientific">Microctonus aethiopoides</name>
    <dbReference type="NCBI Taxonomy" id="144406"/>
    <lineage>
        <taxon>Eukaryota</taxon>
        <taxon>Metazoa</taxon>
        <taxon>Ecdysozoa</taxon>
        <taxon>Arthropoda</taxon>
        <taxon>Hexapoda</taxon>
        <taxon>Insecta</taxon>
        <taxon>Pterygota</taxon>
        <taxon>Neoptera</taxon>
        <taxon>Endopterygota</taxon>
        <taxon>Hymenoptera</taxon>
        <taxon>Apocrita</taxon>
        <taxon>Ichneumonoidea</taxon>
        <taxon>Braconidae</taxon>
        <taxon>Euphorinae</taxon>
        <taxon>Microctonus</taxon>
    </lineage>
</organism>